<dbReference type="Gene3D" id="3.40.50.200">
    <property type="entry name" value="Peptidase S8/S53 domain"/>
    <property type="match status" value="1"/>
</dbReference>
<keyword evidence="9" id="KW-1185">Reference proteome</keyword>
<dbReference type="PRINTS" id="PR00723">
    <property type="entry name" value="SUBTILISIN"/>
</dbReference>
<accession>A0A850T694</accession>
<sequence length="966" mass="103601">MNNRVSKILIFTIFFSAYASLCFSQDNEAQTIKTLLQHPKIVRSEVVLKNFTEKKPITKVIVSLAEPETVKQKKNFKDITFKNNLQNSVKTVQESVINRLTPNEIRNIHRFKYIFAFSAEVTLEGVKELVEINDVILIEKDKLNQLHLAQGIPLMNASSIRSLYDGEGVAIAICDSGIDYTHLRLGGNEFPNTKVIGGYDIAENDPDPSPYLSAHGTACAGIAAGDLGITGDYIGGIAHNAKLFALKIFTDNGECWDQYIIDAWEWCIDHQYDDPSHPIMIISNSIGGGFFNGVCDGEQKALSDTAANVVACEMSLFVSSGNEGYCEYLASPACISHTISVGAVYDANVGSCIFDNCYDTFTNTDLVTCYSNSAFFLDLFAPSHNAYTTDIVGSSGYSTGDYEPSFGGTSAACPYAAGAAACLQSAAKAITGSFLTPDQVRSILANTGDPVTDPKNLSITKPRVNLAAAINAVGNVISLGDAVDNTSLSWITGGNAEWIGQSAIAYFDNDAAQSGAIDDYQETWIETEITGPGSLSFYWKVSSEENYDFLKFYIDDVEQSTISGEVGWEKESYQIESGGHTLRWVYAKDVSLLEGSDTGWLDKVEFNSETPNNCKCDFDGDGDVDGQDLADYAANLDGNDGTCGVDWQLSNPVPEQILAINSVCCGDGQFIAAAGYPGGFLTSPDGIDWTWHTLFGTQIFDDVTWGGNQFVAAGKLRTTSAGIMTSPDGVTWNAHDPGTTNQLYGVIWNGSLYVAVGGENNLLTIITSPDGEDWTWTYFLYSGGTLRSVAWSGSQFVAVGWGPLSGYSYGPAPILTSPDGMNWTQRTSGTTQLLYDVTWGGNQFVAVGAGNISGTGIQAVILTSPDGVIWTEQDSGTTNDLKSVTWGGNQFVAVGLNGTILTSPDGVTWTADASATTAGLSGITWGMDRFVAVGQPSTVLFSLSDEEPVVTPADLAAEFGRIDCLP</sequence>
<dbReference type="GO" id="GO:0004252">
    <property type="term" value="F:serine-type endopeptidase activity"/>
    <property type="evidence" value="ECO:0007669"/>
    <property type="project" value="UniProtKB-UniRule"/>
</dbReference>
<dbReference type="InterPro" id="IPR036278">
    <property type="entry name" value="Sialidase_sf"/>
</dbReference>
<dbReference type="InterPro" id="IPR018247">
    <property type="entry name" value="EF_Hand_1_Ca_BS"/>
</dbReference>
<dbReference type="InterPro" id="IPR023828">
    <property type="entry name" value="Peptidase_S8_Ser-AS"/>
</dbReference>
<dbReference type="EMBL" id="JACADJ010000012">
    <property type="protein sequence ID" value="NWH04495.1"/>
    <property type="molecule type" value="Genomic_DNA"/>
</dbReference>
<feature type="active site" description="Charge relay system" evidence="5">
    <location>
        <position position="175"/>
    </location>
</feature>
<feature type="signal peptide" evidence="6">
    <location>
        <begin position="1"/>
        <end position="19"/>
    </location>
</feature>
<evidence type="ECO:0000256" key="6">
    <source>
        <dbReference type="SAM" id="SignalP"/>
    </source>
</evidence>
<gene>
    <name evidence="8" type="ORF">HXW94_05725</name>
</gene>
<dbReference type="InterPro" id="IPR022398">
    <property type="entry name" value="Peptidase_S8_His-AS"/>
</dbReference>
<dbReference type="InterPro" id="IPR050131">
    <property type="entry name" value="Peptidase_S8_subtilisin-like"/>
</dbReference>
<dbReference type="PANTHER" id="PTHR43806:SF11">
    <property type="entry name" value="CEREVISIN-RELATED"/>
    <property type="match status" value="1"/>
</dbReference>
<evidence type="ECO:0000256" key="5">
    <source>
        <dbReference type="PROSITE-ProRule" id="PRU01240"/>
    </source>
</evidence>
<dbReference type="InterPro" id="IPR000209">
    <property type="entry name" value="Peptidase_S8/S53_dom"/>
</dbReference>
<dbReference type="PROSITE" id="PS51892">
    <property type="entry name" value="SUBTILASE"/>
    <property type="match status" value="1"/>
</dbReference>
<dbReference type="Pfam" id="PF00082">
    <property type="entry name" value="Peptidase_S8"/>
    <property type="match status" value="1"/>
</dbReference>
<evidence type="ECO:0000313" key="9">
    <source>
        <dbReference type="Proteomes" id="UP000553343"/>
    </source>
</evidence>
<dbReference type="SUPFAM" id="SSF50939">
    <property type="entry name" value="Sialidases"/>
    <property type="match status" value="1"/>
</dbReference>
<feature type="active site" description="Charge relay system" evidence="5">
    <location>
        <position position="215"/>
    </location>
</feature>
<dbReference type="RefSeq" id="WP_178365946.1">
    <property type="nucleotide sequence ID" value="NZ_JACADJ010000012.1"/>
</dbReference>
<dbReference type="GO" id="GO:0006508">
    <property type="term" value="P:proteolysis"/>
    <property type="evidence" value="ECO:0007669"/>
    <property type="project" value="UniProtKB-KW"/>
</dbReference>
<dbReference type="InterPro" id="IPR015500">
    <property type="entry name" value="Peptidase_S8_subtilisin-rel"/>
</dbReference>
<protein>
    <submittedName>
        <fullName evidence="8">S8 family serine peptidase</fullName>
    </submittedName>
</protein>
<keyword evidence="6" id="KW-0732">Signal</keyword>
<feature type="active site" description="Charge relay system" evidence="5">
    <location>
        <position position="410"/>
    </location>
</feature>
<feature type="chain" id="PRO_5032925534" evidence="6">
    <location>
        <begin position="20"/>
        <end position="966"/>
    </location>
</feature>
<evidence type="ECO:0000256" key="4">
    <source>
        <dbReference type="ARBA" id="ARBA00022825"/>
    </source>
</evidence>
<dbReference type="Proteomes" id="UP000553343">
    <property type="component" value="Unassembled WGS sequence"/>
</dbReference>
<dbReference type="PANTHER" id="PTHR43806">
    <property type="entry name" value="PEPTIDASE S8"/>
    <property type="match status" value="1"/>
</dbReference>
<dbReference type="InterPro" id="IPR036852">
    <property type="entry name" value="Peptidase_S8/S53_dom_sf"/>
</dbReference>
<dbReference type="PROSITE" id="PS00137">
    <property type="entry name" value="SUBTILASE_HIS"/>
    <property type="match status" value="1"/>
</dbReference>
<reference evidence="8 9" key="1">
    <citation type="submission" date="2020-06" db="EMBL/GenBank/DDBJ databases">
        <title>High-quality draft genome of sulfate reducer Desulfobacter latus type strain AcrS2 isolated from marine sediment.</title>
        <authorList>
            <person name="Hoppe M."/>
            <person name="Larsen C.K."/>
            <person name="Marshall I.P.G."/>
            <person name="Schramm A."/>
            <person name="Marietou A.G."/>
        </authorList>
    </citation>
    <scope>NUCLEOTIDE SEQUENCE [LARGE SCALE GENOMIC DNA]</scope>
    <source>
        <strain evidence="8 9">AcRS2</strain>
    </source>
</reference>
<proteinExistence type="inferred from homology"/>
<name>A0A850T694_9BACT</name>
<dbReference type="AlphaFoldDB" id="A0A850T694"/>
<feature type="domain" description="Peptidase S8/S53" evidence="7">
    <location>
        <begin position="166"/>
        <end position="449"/>
    </location>
</feature>
<comment type="caution">
    <text evidence="8">The sequence shown here is derived from an EMBL/GenBank/DDBJ whole genome shotgun (WGS) entry which is preliminary data.</text>
</comment>
<comment type="similarity">
    <text evidence="1 5">Belongs to the peptidase S8 family.</text>
</comment>
<dbReference type="PROSITE" id="PS00018">
    <property type="entry name" value="EF_HAND_1"/>
    <property type="match status" value="1"/>
</dbReference>
<dbReference type="SUPFAM" id="SSF52743">
    <property type="entry name" value="Subtilisin-like"/>
    <property type="match status" value="1"/>
</dbReference>
<evidence type="ECO:0000256" key="3">
    <source>
        <dbReference type="ARBA" id="ARBA00022801"/>
    </source>
</evidence>
<evidence type="ECO:0000256" key="2">
    <source>
        <dbReference type="ARBA" id="ARBA00022670"/>
    </source>
</evidence>
<keyword evidence="4 5" id="KW-0720">Serine protease</keyword>
<evidence type="ECO:0000259" key="7">
    <source>
        <dbReference type="Pfam" id="PF00082"/>
    </source>
</evidence>
<dbReference type="PROSITE" id="PS00138">
    <property type="entry name" value="SUBTILASE_SER"/>
    <property type="match status" value="1"/>
</dbReference>
<keyword evidence="2 5" id="KW-0645">Protease</keyword>
<keyword evidence="3 5" id="KW-0378">Hydrolase</keyword>
<evidence type="ECO:0000256" key="1">
    <source>
        <dbReference type="ARBA" id="ARBA00011073"/>
    </source>
</evidence>
<evidence type="ECO:0000313" key="8">
    <source>
        <dbReference type="EMBL" id="NWH04495.1"/>
    </source>
</evidence>
<organism evidence="8 9">
    <name type="scientific">Desulfobacter latus</name>
    <dbReference type="NCBI Taxonomy" id="2292"/>
    <lineage>
        <taxon>Bacteria</taxon>
        <taxon>Pseudomonadati</taxon>
        <taxon>Thermodesulfobacteriota</taxon>
        <taxon>Desulfobacteria</taxon>
        <taxon>Desulfobacterales</taxon>
        <taxon>Desulfobacteraceae</taxon>
        <taxon>Desulfobacter</taxon>
    </lineage>
</organism>